<dbReference type="Pfam" id="PF00867">
    <property type="entry name" value="XPG_I"/>
    <property type="match status" value="1"/>
</dbReference>
<dbReference type="GO" id="GO:0035312">
    <property type="term" value="F:5'-3' DNA exonuclease activity"/>
    <property type="evidence" value="ECO:0007669"/>
    <property type="project" value="UniProtKB-UniRule"/>
</dbReference>
<dbReference type="EMBL" id="LSSK01001923">
    <property type="protein sequence ID" value="OMH78454.1"/>
    <property type="molecule type" value="Genomic_DNA"/>
</dbReference>
<dbReference type="AlphaFoldDB" id="A0A1R1PBW3"/>
<dbReference type="GO" id="GO:0006298">
    <property type="term" value="P:mismatch repair"/>
    <property type="evidence" value="ECO:0007669"/>
    <property type="project" value="TreeGrafter"/>
</dbReference>
<comment type="similarity">
    <text evidence="9">Belongs to the XPG/RAD2 endonuclease family. EXO1 subfamily.</text>
</comment>
<feature type="domain" description="XPG-I" evidence="11">
    <location>
        <begin position="1"/>
        <end position="69"/>
    </location>
</feature>
<protein>
    <recommendedName>
        <fullName evidence="9">Exonuclease 1</fullName>
        <ecNumber evidence="9">3.1.-.-</ecNumber>
    </recommendedName>
</protein>
<evidence type="ECO:0000256" key="1">
    <source>
        <dbReference type="ARBA" id="ARBA00004123"/>
    </source>
</evidence>
<dbReference type="SUPFAM" id="SSF88723">
    <property type="entry name" value="PIN domain-like"/>
    <property type="match status" value="1"/>
</dbReference>
<dbReference type="SMART" id="SM00279">
    <property type="entry name" value="HhH2"/>
    <property type="match status" value="1"/>
</dbReference>
<evidence type="ECO:0000256" key="4">
    <source>
        <dbReference type="ARBA" id="ARBA00022763"/>
    </source>
</evidence>
<keyword evidence="4 9" id="KW-0227">DNA damage</keyword>
<dbReference type="CDD" id="cd09908">
    <property type="entry name" value="H3TH_EXO1"/>
    <property type="match status" value="1"/>
</dbReference>
<evidence type="ECO:0000313" key="12">
    <source>
        <dbReference type="EMBL" id="OMH78454.1"/>
    </source>
</evidence>
<dbReference type="OrthoDB" id="26491at2759"/>
<sequence length="436" mass="48747">MGIEYLVAPYEADAQLAFLEKRGIVDFIITEDSDMLAFGCKKVVFKLDDTGNGILFDRENLKLVKTISLATFTNESFRHMCILSGCDYLDSVHNVALKKAHKYLLQNKQISKVVHLMRCDGLNVPPDYLRMFDIADKTFLHQKVFDPIEKRLRHLEDLSENVDSEILKYFGDLDDDEIAHYIAIGEIDPSTHRPFADSSCLENSTPKDNLLSRWIRPKPALKGHSSEPIRKNPIFFHIYLTSNRHLYSTHILPIVHKSHGDHSKTTDKPPTPSYITPTNRTTTICTSSFRSFSRSPSVTSSASSTTSSVTTTPTSNTISSFFSSSTSTSTSKSMSLFPANIPLGPKRLFSSTSLTESRAGLLTSDFQVKRRKSSIEPDTNRTEKLSRFFSSSILHTPSIKLSSTSKPINGSRSSSINLSPTESIKISSILKHTKKP</sequence>
<keyword evidence="6 9" id="KW-0460">Magnesium</keyword>
<evidence type="ECO:0000256" key="10">
    <source>
        <dbReference type="SAM" id="MobiDB-lite"/>
    </source>
</evidence>
<dbReference type="Gene3D" id="1.10.150.20">
    <property type="entry name" value="5' to 3' exonuclease, C-terminal subdomain"/>
    <property type="match status" value="1"/>
</dbReference>
<name>A0A1R1PBW3_ZANCU</name>
<evidence type="ECO:0000256" key="9">
    <source>
        <dbReference type="RuleBase" id="RU910737"/>
    </source>
</evidence>
<keyword evidence="9" id="KW-0267">Excision nuclease</keyword>
<keyword evidence="8 9" id="KW-0539">Nucleus</keyword>
<dbReference type="GO" id="GO:0005634">
    <property type="term" value="C:nucleus"/>
    <property type="evidence" value="ECO:0007669"/>
    <property type="project" value="UniProtKB-SubCell"/>
</dbReference>
<evidence type="ECO:0000256" key="2">
    <source>
        <dbReference type="ARBA" id="ARBA00022722"/>
    </source>
</evidence>
<dbReference type="PANTHER" id="PTHR11081">
    <property type="entry name" value="FLAP ENDONUCLEASE FAMILY MEMBER"/>
    <property type="match status" value="1"/>
</dbReference>
<dbReference type="SMART" id="SM00484">
    <property type="entry name" value="XPGI"/>
    <property type="match status" value="1"/>
</dbReference>
<dbReference type="PANTHER" id="PTHR11081:SF8">
    <property type="entry name" value="EXONUCLEASE 1"/>
    <property type="match status" value="1"/>
</dbReference>
<dbReference type="InterPro" id="IPR037315">
    <property type="entry name" value="EXO1_H3TH"/>
</dbReference>
<comment type="cofactor">
    <cofactor evidence="9">
        <name>Mg(2+)</name>
        <dbReference type="ChEBI" id="CHEBI:18420"/>
    </cofactor>
    <text evidence="9">Binds 2 magnesium ions per subunit. They probably participate in the reaction catalyzed by the enzyme. May bind an additional third magnesium ion after substrate binding.</text>
</comment>
<keyword evidence="9" id="KW-0228">DNA excision</keyword>
<dbReference type="GO" id="GO:0046872">
    <property type="term" value="F:metal ion binding"/>
    <property type="evidence" value="ECO:0007669"/>
    <property type="project" value="UniProtKB-UniRule"/>
</dbReference>
<dbReference type="SUPFAM" id="SSF47807">
    <property type="entry name" value="5' to 3' exonuclease, C-terminal subdomain"/>
    <property type="match status" value="1"/>
</dbReference>
<keyword evidence="3 9" id="KW-0479">Metal-binding</keyword>
<keyword evidence="9" id="KW-0238">DNA-binding</keyword>
<evidence type="ECO:0000259" key="11">
    <source>
        <dbReference type="SMART" id="SM00484"/>
    </source>
</evidence>
<keyword evidence="7 9" id="KW-0234">DNA repair</keyword>
<dbReference type="InterPro" id="IPR036279">
    <property type="entry name" value="5-3_exonuclease_C_sf"/>
</dbReference>
<dbReference type="InterPro" id="IPR006084">
    <property type="entry name" value="XPG/Rad2"/>
</dbReference>
<dbReference type="PRINTS" id="PR00853">
    <property type="entry name" value="XPGRADSUPER"/>
</dbReference>
<organism evidence="12 13">
    <name type="scientific">Zancudomyces culisetae</name>
    <name type="common">Gut fungus</name>
    <name type="synonym">Smittium culisetae</name>
    <dbReference type="NCBI Taxonomy" id="1213189"/>
    <lineage>
        <taxon>Eukaryota</taxon>
        <taxon>Fungi</taxon>
        <taxon>Fungi incertae sedis</taxon>
        <taxon>Zoopagomycota</taxon>
        <taxon>Kickxellomycotina</taxon>
        <taxon>Harpellomycetes</taxon>
        <taxon>Harpellales</taxon>
        <taxon>Legeriomycetaceae</taxon>
        <taxon>Zancudomyces</taxon>
    </lineage>
</organism>
<evidence type="ECO:0000256" key="7">
    <source>
        <dbReference type="ARBA" id="ARBA00023204"/>
    </source>
</evidence>
<feature type="compositionally biased region" description="Low complexity" evidence="10">
    <location>
        <begin position="273"/>
        <end position="314"/>
    </location>
</feature>
<comment type="function">
    <text evidence="9">5'-&gt;3' double-stranded DNA exonuclease which may also possess a cryptic 3'-&gt;5' double-stranded DNA exonuclease activity. Functions in DNA mismatch repair.</text>
</comment>
<comment type="caution">
    <text evidence="12">The sequence shown here is derived from an EMBL/GenBank/DDBJ whole genome shotgun (WGS) entry which is preliminary data.</text>
</comment>
<dbReference type="Proteomes" id="UP000188320">
    <property type="component" value="Unassembled WGS sequence"/>
</dbReference>
<dbReference type="InterPro" id="IPR008918">
    <property type="entry name" value="HhH2"/>
</dbReference>
<dbReference type="GO" id="GO:0017108">
    <property type="term" value="F:5'-flap endonuclease activity"/>
    <property type="evidence" value="ECO:0007669"/>
    <property type="project" value="TreeGrafter"/>
</dbReference>
<dbReference type="GO" id="GO:0006310">
    <property type="term" value="P:DNA recombination"/>
    <property type="evidence" value="ECO:0007669"/>
    <property type="project" value="TreeGrafter"/>
</dbReference>
<dbReference type="InterPro" id="IPR006086">
    <property type="entry name" value="XPG-I_dom"/>
</dbReference>
<keyword evidence="5 9" id="KW-0378">Hydrolase</keyword>
<dbReference type="GO" id="GO:0003677">
    <property type="term" value="F:DNA binding"/>
    <property type="evidence" value="ECO:0007669"/>
    <property type="project" value="UniProtKB-UniRule"/>
</dbReference>
<dbReference type="EC" id="3.1.-.-" evidence="9"/>
<keyword evidence="2 9" id="KW-0540">Nuclease</keyword>
<feature type="compositionally biased region" description="Basic and acidic residues" evidence="10">
    <location>
        <begin position="258"/>
        <end position="267"/>
    </location>
</feature>
<evidence type="ECO:0000256" key="5">
    <source>
        <dbReference type="ARBA" id="ARBA00022801"/>
    </source>
</evidence>
<evidence type="ECO:0000313" key="13">
    <source>
        <dbReference type="Proteomes" id="UP000188320"/>
    </source>
</evidence>
<comment type="subcellular location">
    <subcellularLocation>
        <location evidence="1 9">Nucleus</location>
    </subcellularLocation>
</comment>
<dbReference type="PROSITE" id="PS00842">
    <property type="entry name" value="XPG_2"/>
    <property type="match status" value="1"/>
</dbReference>
<accession>A0A1R1PBW3</accession>
<reference evidence="13" key="1">
    <citation type="submission" date="2017-01" db="EMBL/GenBank/DDBJ databases">
        <authorList>
            <person name="Wang Y."/>
            <person name="White M."/>
            <person name="Kvist S."/>
            <person name="Moncalvo J.-M."/>
        </authorList>
    </citation>
    <scope>NUCLEOTIDE SEQUENCE [LARGE SCALE GENOMIC DNA]</scope>
    <source>
        <strain evidence="13">COL-18-3</strain>
    </source>
</reference>
<dbReference type="InterPro" id="IPR029060">
    <property type="entry name" value="PIN-like_dom_sf"/>
</dbReference>
<gene>
    <name evidence="12" type="ORF">AX774_g8156</name>
</gene>
<evidence type="ECO:0000256" key="6">
    <source>
        <dbReference type="ARBA" id="ARBA00022842"/>
    </source>
</evidence>
<evidence type="ECO:0000256" key="3">
    <source>
        <dbReference type="ARBA" id="ARBA00022723"/>
    </source>
</evidence>
<feature type="region of interest" description="Disordered" evidence="10">
    <location>
        <begin position="258"/>
        <end position="314"/>
    </location>
</feature>
<keyword evidence="9 12" id="KW-0269">Exonuclease</keyword>
<dbReference type="Gene3D" id="3.40.50.1010">
    <property type="entry name" value="5'-nuclease"/>
    <property type="match status" value="1"/>
</dbReference>
<keyword evidence="13" id="KW-1185">Reference proteome</keyword>
<dbReference type="InterPro" id="IPR019974">
    <property type="entry name" value="XPG_CS"/>
</dbReference>
<evidence type="ECO:0000256" key="8">
    <source>
        <dbReference type="ARBA" id="ARBA00023242"/>
    </source>
</evidence>
<dbReference type="FunFam" id="1.10.150.20:FF:000011">
    <property type="entry name" value="exonuclease 1"/>
    <property type="match status" value="1"/>
</dbReference>
<proteinExistence type="inferred from homology"/>